<evidence type="ECO:0000313" key="8">
    <source>
        <dbReference type="EMBL" id="MFC5408738.1"/>
    </source>
</evidence>
<comment type="caution">
    <text evidence="8">The sequence shown here is derived from an EMBL/GenBank/DDBJ whole genome shotgun (WGS) entry which is preliminary data.</text>
</comment>
<name>A0ABW0I874_9BACT</name>
<evidence type="ECO:0000256" key="7">
    <source>
        <dbReference type="SAM" id="Phobius"/>
    </source>
</evidence>
<dbReference type="NCBIfam" id="TIGR00765">
    <property type="entry name" value="yihY_not_rbn"/>
    <property type="match status" value="1"/>
</dbReference>
<keyword evidence="3 7" id="KW-0812">Transmembrane</keyword>
<keyword evidence="9" id="KW-1185">Reference proteome</keyword>
<evidence type="ECO:0000313" key="9">
    <source>
        <dbReference type="Proteomes" id="UP001596106"/>
    </source>
</evidence>
<dbReference type="InterPro" id="IPR017039">
    <property type="entry name" value="Virul_fac_BrkB"/>
</dbReference>
<keyword evidence="2" id="KW-1003">Cell membrane</keyword>
<keyword evidence="5 7" id="KW-0472">Membrane</keyword>
<gene>
    <name evidence="8" type="ORF">ACFPMF_05435</name>
</gene>
<evidence type="ECO:0000256" key="3">
    <source>
        <dbReference type="ARBA" id="ARBA00022692"/>
    </source>
</evidence>
<feature type="transmembrane region" description="Helical" evidence="7">
    <location>
        <begin position="159"/>
        <end position="181"/>
    </location>
</feature>
<evidence type="ECO:0000256" key="1">
    <source>
        <dbReference type="ARBA" id="ARBA00004651"/>
    </source>
</evidence>
<accession>A0ABW0I874</accession>
<evidence type="ECO:0000256" key="5">
    <source>
        <dbReference type="ARBA" id="ARBA00023136"/>
    </source>
</evidence>
<feature type="transmembrane region" description="Helical" evidence="7">
    <location>
        <begin position="115"/>
        <end position="138"/>
    </location>
</feature>
<dbReference type="PIRSF" id="PIRSF035875">
    <property type="entry name" value="RNase_BN"/>
    <property type="match status" value="1"/>
</dbReference>
<feature type="transmembrane region" description="Helical" evidence="7">
    <location>
        <begin position="201"/>
        <end position="219"/>
    </location>
</feature>
<proteinExistence type="predicted"/>
<dbReference type="PANTHER" id="PTHR30213">
    <property type="entry name" value="INNER MEMBRANE PROTEIN YHJD"/>
    <property type="match status" value="1"/>
</dbReference>
<reference evidence="9" key="1">
    <citation type="journal article" date="2019" name="Int. J. Syst. Evol. Microbiol.">
        <title>The Global Catalogue of Microorganisms (GCM) 10K type strain sequencing project: providing services to taxonomists for standard genome sequencing and annotation.</title>
        <authorList>
            <consortium name="The Broad Institute Genomics Platform"/>
            <consortium name="The Broad Institute Genome Sequencing Center for Infectious Disease"/>
            <person name="Wu L."/>
            <person name="Ma J."/>
        </authorList>
    </citation>
    <scope>NUCLEOTIDE SEQUENCE [LARGE SCALE GENOMIC DNA]</scope>
    <source>
        <strain evidence="9">CCUG 55250</strain>
    </source>
</reference>
<organism evidence="8 9">
    <name type="scientific">Larkinella bovis</name>
    <dbReference type="NCBI Taxonomy" id="683041"/>
    <lineage>
        <taxon>Bacteria</taxon>
        <taxon>Pseudomonadati</taxon>
        <taxon>Bacteroidota</taxon>
        <taxon>Cytophagia</taxon>
        <taxon>Cytophagales</taxon>
        <taxon>Spirosomataceae</taxon>
        <taxon>Larkinella</taxon>
    </lineage>
</organism>
<dbReference type="EMBL" id="JBHSMA010000001">
    <property type="protein sequence ID" value="MFC5408738.1"/>
    <property type="molecule type" value="Genomic_DNA"/>
</dbReference>
<evidence type="ECO:0000256" key="6">
    <source>
        <dbReference type="SAM" id="MobiDB-lite"/>
    </source>
</evidence>
<dbReference type="Pfam" id="PF03631">
    <property type="entry name" value="Virul_fac_BrkB"/>
    <property type="match status" value="1"/>
</dbReference>
<feature type="transmembrane region" description="Helical" evidence="7">
    <location>
        <begin position="54"/>
        <end position="75"/>
    </location>
</feature>
<sequence>MLEKLMEYNSVQRVILFLQKHQAFDSNQNWFDFLRLYIPRVTDNDTSERAASAAYSLILAVFPAVIFLFTLIPMIPIPDLEDQVMDFFSQVLPASTYDTVKTTIYDIISRPRGNVLSFGFILALYAATNGILSLMMAFNSSHTTGRRGFFKTRLIALGLTLMLAFALFLAIAVLVIGGVITDYLQHIQILDNIVVTTLLNVARYLVVFAVFVAAISVIYKFGPDIDKHWKFVNPGGVIASVLVVLTTYGFSYYVSNFGSYNKLYGSIGTLIVLMIWINLVCLLLIIGFDMNVVLYRKGNKPSKPGDKTINAPQTAREHLQ</sequence>
<feature type="transmembrane region" description="Helical" evidence="7">
    <location>
        <begin position="231"/>
        <end position="251"/>
    </location>
</feature>
<comment type="subcellular location">
    <subcellularLocation>
        <location evidence="1">Cell membrane</location>
        <topology evidence="1">Multi-pass membrane protein</topology>
    </subcellularLocation>
</comment>
<dbReference type="PANTHER" id="PTHR30213:SF0">
    <property type="entry name" value="UPF0761 MEMBRANE PROTEIN YIHY"/>
    <property type="match status" value="1"/>
</dbReference>
<evidence type="ECO:0000256" key="4">
    <source>
        <dbReference type="ARBA" id="ARBA00022989"/>
    </source>
</evidence>
<keyword evidence="4 7" id="KW-1133">Transmembrane helix</keyword>
<protein>
    <submittedName>
        <fullName evidence="8">YihY/virulence factor BrkB family protein</fullName>
    </submittedName>
</protein>
<dbReference type="Proteomes" id="UP001596106">
    <property type="component" value="Unassembled WGS sequence"/>
</dbReference>
<feature type="region of interest" description="Disordered" evidence="6">
    <location>
        <begin position="301"/>
        <end position="320"/>
    </location>
</feature>
<evidence type="ECO:0000256" key="2">
    <source>
        <dbReference type="ARBA" id="ARBA00022475"/>
    </source>
</evidence>
<dbReference type="RefSeq" id="WP_379841904.1">
    <property type="nucleotide sequence ID" value="NZ_JBHSMA010000001.1"/>
</dbReference>
<feature type="transmembrane region" description="Helical" evidence="7">
    <location>
        <begin position="263"/>
        <end position="288"/>
    </location>
</feature>